<organism evidence="1 2">
    <name type="scientific">Larkinella rosea</name>
    <dbReference type="NCBI Taxonomy" id="2025312"/>
    <lineage>
        <taxon>Bacteria</taxon>
        <taxon>Pseudomonadati</taxon>
        <taxon>Bacteroidota</taxon>
        <taxon>Cytophagia</taxon>
        <taxon>Cytophagales</taxon>
        <taxon>Spirosomataceae</taxon>
        <taxon>Larkinella</taxon>
    </lineage>
</organism>
<reference evidence="1 2" key="1">
    <citation type="submission" date="2018-11" db="EMBL/GenBank/DDBJ databases">
        <authorList>
            <person name="Zhou Z."/>
            <person name="Wang G."/>
        </authorList>
    </citation>
    <scope>NUCLEOTIDE SEQUENCE [LARGE SCALE GENOMIC DNA]</scope>
    <source>
        <strain evidence="1 2">KCTC52004</strain>
    </source>
</reference>
<evidence type="ECO:0000313" key="2">
    <source>
        <dbReference type="Proteomes" id="UP000271925"/>
    </source>
</evidence>
<evidence type="ECO:0000313" key="1">
    <source>
        <dbReference type="EMBL" id="RRB04656.1"/>
    </source>
</evidence>
<protein>
    <submittedName>
        <fullName evidence="1">Uncharacterized protein</fullName>
    </submittedName>
</protein>
<name>A0A3P1BUU3_9BACT</name>
<dbReference type="RefSeq" id="WP_124875599.1">
    <property type="nucleotide sequence ID" value="NZ_RQJO01000008.1"/>
</dbReference>
<gene>
    <name evidence="1" type="ORF">EHT25_14385</name>
</gene>
<proteinExistence type="predicted"/>
<dbReference type="AlphaFoldDB" id="A0A3P1BUU3"/>
<dbReference type="Proteomes" id="UP000271925">
    <property type="component" value="Unassembled WGS sequence"/>
</dbReference>
<comment type="caution">
    <text evidence="1">The sequence shown here is derived from an EMBL/GenBank/DDBJ whole genome shotgun (WGS) entry which is preliminary data.</text>
</comment>
<dbReference type="OrthoDB" id="656273at2"/>
<dbReference type="EMBL" id="RQJO01000008">
    <property type="protein sequence ID" value="RRB04656.1"/>
    <property type="molecule type" value="Genomic_DNA"/>
</dbReference>
<accession>A0A3P1BUU3</accession>
<keyword evidence="2" id="KW-1185">Reference proteome</keyword>
<sequence length="98" mass="11197">MTSFGKHLFSKMIESNPTLGEGPHGYYWSASLRFCESLIKDKEEAQKMVCTVFSDLSDTPSGLRISDPNFESRLFIMLRTQVFNYLKTAAKRELVSVH</sequence>